<feature type="chain" id="PRO_5016696682" evidence="1">
    <location>
        <begin position="21"/>
        <end position="158"/>
    </location>
</feature>
<evidence type="ECO:0000313" key="2">
    <source>
        <dbReference type="EMBL" id="RDB27144.1"/>
    </source>
</evidence>
<dbReference type="AlphaFoldDB" id="A0A369K5S8"/>
<comment type="caution">
    <text evidence="2">The sequence shown here is derived from an EMBL/GenBank/DDBJ whole genome shotgun (WGS) entry which is preliminary data.</text>
</comment>
<evidence type="ECO:0000313" key="3">
    <source>
        <dbReference type="Proteomes" id="UP000076154"/>
    </source>
</evidence>
<keyword evidence="1" id="KW-0732">Signal</keyword>
<dbReference type="InParanoid" id="A0A369K5S8"/>
<dbReference type="STRING" id="39966.A0A369K5S8"/>
<accession>A0A369K5S8</accession>
<sequence length="158" mass="16998">MKSFTASLLSLSAILLSVMGSTIPPATWTRIEDVSSEVNGNITALQGPEYVTCYNSGTRVDRAPSISSIDDFCRRNFGAGLAPGQTVALRYYWGSFTILLSAQAINGCSWSVDGDCHRLLRKPLDECNTSGENGKQGGYVTDVCGQWRYDPGSNGSDI</sequence>
<dbReference type="OrthoDB" id="2888338at2759"/>
<dbReference type="EMBL" id="LUEZ02000018">
    <property type="protein sequence ID" value="RDB27144.1"/>
    <property type="molecule type" value="Genomic_DNA"/>
</dbReference>
<proteinExistence type="predicted"/>
<keyword evidence="3" id="KW-1185">Reference proteome</keyword>
<evidence type="ECO:0000256" key="1">
    <source>
        <dbReference type="SAM" id="SignalP"/>
    </source>
</evidence>
<dbReference type="Proteomes" id="UP000076154">
    <property type="component" value="Unassembled WGS sequence"/>
</dbReference>
<organism evidence="2 3">
    <name type="scientific">Hypsizygus marmoreus</name>
    <name type="common">White beech mushroom</name>
    <name type="synonym">Agaricus marmoreus</name>
    <dbReference type="NCBI Taxonomy" id="39966"/>
    <lineage>
        <taxon>Eukaryota</taxon>
        <taxon>Fungi</taxon>
        <taxon>Dikarya</taxon>
        <taxon>Basidiomycota</taxon>
        <taxon>Agaricomycotina</taxon>
        <taxon>Agaricomycetes</taxon>
        <taxon>Agaricomycetidae</taxon>
        <taxon>Agaricales</taxon>
        <taxon>Tricholomatineae</taxon>
        <taxon>Lyophyllaceae</taxon>
        <taxon>Hypsizygus</taxon>
    </lineage>
</organism>
<name>A0A369K5S8_HYPMA</name>
<feature type="signal peptide" evidence="1">
    <location>
        <begin position="1"/>
        <end position="20"/>
    </location>
</feature>
<reference evidence="2" key="1">
    <citation type="submission" date="2018-04" db="EMBL/GenBank/DDBJ databases">
        <title>Whole genome sequencing of Hypsizygus marmoreus.</title>
        <authorList>
            <person name="Choi I.-G."/>
            <person name="Min B."/>
            <person name="Kim J.-G."/>
            <person name="Kim S."/>
            <person name="Oh Y.-L."/>
            <person name="Kong W.-S."/>
            <person name="Park H."/>
            <person name="Jeong J."/>
            <person name="Song E.-S."/>
        </authorList>
    </citation>
    <scope>NUCLEOTIDE SEQUENCE [LARGE SCALE GENOMIC DNA]</scope>
    <source>
        <strain evidence="2">51987-8</strain>
    </source>
</reference>
<protein>
    <submittedName>
        <fullName evidence="2">Uncharacterized protein</fullName>
    </submittedName>
</protein>
<gene>
    <name evidence="2" type="ORF">Hypma_004599</name>
</gene>